<dbReference type="RefSeq" id="WP_349186778.1">
    <property type="nucleotide sequence ID" value="NZ_JBBMEN010000015.1"/>
</dbReference>
<dbReference type="EMBL" id="JBBMEN010000015">
    <property type="protein sequence ID" value="MEQ2386275.1"/>
    <property type="molecule type" value="Genomic_DNA"/>
</dbReference>
<name>A0ABV1C5Y1_9FIRM</name>
<sequence>MFSIAGIDLLEQELLDHERTLLEILLQDKTTKKNIIWATDDYAELGEPYSFKKKSCRNWLQANRTV</sequence>
<keyword evidence="2" id="KW-1185">Reference proteome</keyword>
<proteinExistence type="predicted"/>
<gene>
    <name evidence="1" type="ORF">WMO20_10115</name>
</gene>
<evidence type="ECO:0000313" key="2">
    <source>
        <dbReference type="Proteomes" id="UP001465119"/>
    </source>
</evidence>
<evidence type="ECO:0000313" key="1">
    <source>
        <dbReference type="EMBL" id="MEQ2386275.1"/>
    </source>
</evidence>
<dbReference type="Proteomes" id="UP001465119">
    <property type="component" value="Unassembled WGS sequence"/>
</dbReference>
<organism evidence="1 2">
    <name type="scientific">Faecalibacterium intestinale</name>
    <dbReference type="NCBI Taxonomy" id="3133155"/>
    <lineage>
        <taxon>Bacteria</taxon>
        <taxon>Bacillati</taxon>
        <taxon>Bacillota</taxon>
        <taxon>Clostridia</taxon>
        <taxon>Eubacteriales</taxon>
        <taxon>Oscillospiraceae</taxon>
        <taxon>Faecalibacterium</taxon>
    </lineage>
</organism>
<protein>
    <submittedName>
        <fullName evidence="1">Uncharacterized protein</fullName>
    </submittedName>
</protein>
<comment type="caution">
    <text evidence="1">The sequence shown here is derived from an EMBL/GenBank/DDBJ whole genome shotgun (WGS) entry which is preliminary data.</text>
</comment>
<accession>A0ABV1C5Y1</accession>
<reference evidence="1 2" key="1">
    <citation type="submission" date="2024-03" db="EMBL/GenBank/DDBJ databases">
        <title>Human intestinal bacterial collection.</title>
        <authorList>
            <person name="Pauvert C."/>
            <person name="Hitch T.C.A."/>
            <person name="Clavel T."/>
        </authorList>
    </citation>
    <scope>NUCLEOTIDE SEQUENCE [LARGE SCALE GENOMIC DNA]</scope>
    <source>
        <strain evidence="1 2">CLA-AA-H281</strain>
    </source>
</reference>